<dbReference type="AlphaFoldDB" id="A0A0R3WCG6"/>
<dbReference type="STRING" id="60517.A0A0R3WCG6"/>
<accession>A0A0R3WCG6</accession>
<sequence>LPGENVLSWHVSGGVLEKDFANSFEKHRNYLKSKSYSGNTDSESFEMLECSPSSNCSYNYHPSDKPGSPQTEAQTSLFPESSISSWLLDACSSSSKCEKGDRIFPPIDANPSSWLCAERTDSERTQGSSSAEDLGTKMAGLVLKHDVEKRIDDIESAPLVRCKFVNGEPLCKRLGGCAIQLASDAMLMSTEPYVRAWVSRHTPLSEQKSDPNVNHLESDAPNASVVVNQLREIGATDCSMWLSAKSCHETASNLSAERVLLDEYHEQTDDWKDKWLQKRPNSVASDHLDLQAAKKTKLANLLLDSQENMEADIEAILYRSPFIGRTSNWLQVNRKADFNPFAAYKSWKKFPFSHLLARWKSSQPSPTSKTILVAPLTPQRGLTPPLNLFSSQYSIRLVSNFDIPGLNKKSVIRRAEYSRLTDPTRHSLDVRCNRSHQQALYEFALVTCLGVSSAASCASLLLDLACGVLLPFGGHDLTKNISLKLGLDQFVRPKPGIDFAQCSLVGSRLPLRDSSVDYLVTISFAQWVTAGDDHEVISLFAQECVRVLANRGGEAVLQFYPGNKRDLDAICEALADADHCVRGCRLSAQPVENRGIKIFVYFVKH</sequence>
<reference evidence="1" key="1">
    <citation type="submission" date="2017-02" db="UniProtKB">
        <authorList>
            <consortium name="WormBaseParasite"/>
        </authorList>
    </citation>
    <scope>IDENTIFICATION</scope>
</reference>
<organism evidence="1">
    <name type="scientific">Taenia asiatica</name>
    <name type="common">Asian tapeworm</name>
    <dbReference type="NCBI Taxonomy" id="60517"/>
    <lineage>
        <taxon>Eukaryota</taxon>
        <taxon>Metazoa</taxon>
        <taxon>Spiralia</taxon>
        <taxon>Lophotrochozoa</taxon>
        <taxon>Platyhelminthes</taxon>
        <taxon>Cestoda</taxon>
        <taxon>Eucestoda</taxon>
        <taxon>Cyclophyllidea</taxon>
        <taxon>Taeniidae</taxon>
        <taxon>Taenia</taxon>
    </lineage>
</organism>
<proteinExistence type="predicted"/>
<protein>
    <submittedName>
        <fullName evidence="1">Methyltransf_11 domain-containing protein</fullName>
    </submittedName>
</protein>
<dbReference type="WBParaSite" id="TASK_0000839701-mRNA-1">
    <property type="protein sequence ID" value="TASK_0000839701-mRNA-1"/>
    <property type="gene ID" value="TASK_0000839701"/>
</dbReference>
<evidence type="ECO:0000313" key="1">
    <source>
        <dbReference type="WBParaSite" id="TASK_0000839701-mRNA-1"/>
    </source>
</evidence>
<name>A0A0R3WCG6_TAEAS</name>
<dbReference type="Gene3D" id="3.40.50.150">
    <property type="entry name" value="Vaccinia Virus protein VP39"/>
    <property type="match status" value="1"/>
</dbReference>
<dbReference type="InterPro" id="IPR029063">
    <property type="entry name" value="SAM-dependent_MTases_sf"/>
</dbReference>